<protein>
    <submittedName>
        <fullName evidence="1">Uncharacterized protein</fullName>
    </submittedName>
</protein>
<dbReference type="EMBL" id="HACG01049846">
    <property type="protein sequence ID" value="CEK96711.1"/>
    <property type="molecule type" value="Transcribed_RNA"/>
</dbReference>
<gene>
    <name evidence="1" type="primary">ORF213144</name>
</gene>
<evidence type="ECO:0000313" key="1">
    <source>
        <dbReference type="EMBL" id="CEK96711.1"/>
    </source>
</evidence>
<sequence length="66" mass="7975">MNRQAQIGETELSPCGLNPETVKHILEKYQLYREDIDKNMKTYTHFLLSYFGKKQIFTHYLQFLVY</sequence>
<accession>A0A0B7BWF4</accession>
<name>A0A0B7BWF4_9EUPU</name>
<reference evidence="1" key="1">
    <citation type="submission" date="2014-12" db="EMBL/GenBank/DDBJ databases">
        <title>Insight into the proteome of Arion vulgaris.</title>
        <authorList>
            <person name="Aradska J."/>
            <person name="Bulat T."/>
            <person name="Smidak R."/>
            <person name="Sarate P."/>
            <person name="Gangsoo J."/>
            <person name="Sialana F."/>
            <person name="Bilban M."/>
            <person name="Lubec G."/>
        </authorList>
    </citation>
    <scope>NUCLEOTIDE SEQUENCE</scope>
    <source>
        <tissue evidence="1">Skin</tissue>
    </source>
</reference>
<dbReference type="AlphaFoldDB" id="A0A0B7BWF4"/>
<organism evidence="1">
    <name type="scientific">Arion vulgaris</name>
    <dbReference type="NCBI Taxonomy" id="1028688"/>
    <lineage>
        <taxon>Eukaryota</taxon>
        <taxon>Metazoa</taxon>
        <taxon>Spiralia</taxon>
        <taxon>Lophotrochozoa</taxon>
        <taxon>Mollusca</taxon>
        <taxon>Gastropoda</taxon>
        <taxon>Heterobranchia</taxon>
        <taxon>Euthyneura</taxon>
        <taxon>Panpulmonata</taxon>
        <taxon>Eupulmonata</taxon>
        <taxon>Stylommatophora</taxon>
        <taxon>Helicina</taxon>
        <taxon>Arionoidea</taxon>
        <taxon>Arionidae</taxon>
        <taxon>Arion</taxon>
    </lineage>
</organism>
<proteinExistence type="predicted"/>